<dbReference type="EMBL" id="JAWXXX010000001">
    <property type="protein sequence ID" value="MDX5892829.1"/>
    <property type="molecule type" value="Genomic_DNA"/>
</dbReference>
<evidence type="ECO:0000313" key="3">
    <source>
        <dbReference type="Proteomes" id="UP000025229"/>
    </source>
</evidence>
<dbReference type="OrthoDB" id="5244482at2"/>
<dbReference type="Proteomes" id="UP001281130">
    <property type="component" value="Unassembled WGS sequence"/>
</dbReference>
<dbReference type="RefSeq" id="WP_038680013.1">
    <property type="nucleotide sequence ID" value="NZ_CP007514.1"/>
</dbReference>
<dbReference type="KEGG" id="rrd:RradSPS_0135"/>
<name>A0A023WZ96_RUBRA</name>
<proteinExistence type="predicted"/>
<accession>A0A023WZ96</accession>
<organism evidence="1 3">
    <name type="scientific">Rubrobacter radiotolerans</name>
    <name type="common">Arthrobacter radiotolerans</name>
    <dbReference type="NCBI Taxonomy" id="42256"/>
    <lineage>
        <taxon>Bacteria</taxon>
        <taxon>Bacillati</taxon>
        <taxon>Actinomycetota</taxon>
        <taxon>Rubrobacteria</taxon>
        <taxon>Rubrobacterales</taxon>
        <taxon>Rubrobacteraceae</taxon>
        <taxon>Rubrobacter</taxon>
    </lineage>
</organism>
<evidence type="ECO:0000313" key="1">
    <source>
        <dbReference type="EMBL" id="AHY45418.1"/>
    </source>
</evidence>
<protein>
    <submittedName>
        <fullName evidence="1">Uncharacterized protein</fullName>
    </submittedName>
</protein>
<evidence type="ECO:0000313" key="2">
    <source>
        <dbReference type="EMBL" id="MDX5892829.1"/>
    </source>
</evidence>
<keyword evidence="3" id="KW-1185">Reference proteome</keyword>
<dbReference type="AlphaFoldDB" id="A0A023WZ96"/>
<dbReference type="EMBL" id="CP007514">
    <property type="protein sequence ID" value="AHY45418.1"/>
    <property type="molecule type" value="Genomic_DNA"/>
</dbReference>
<reference evidence="2" key="2">
    <citation type="submission" date="2023-11" db="EMBL/GenBank/DDBJ databases">
        <title>MicrobeMod: A computational toolkit for identifying prokaryotic methylation and restriction-modification with nanopore sequencing.</title>
        <authorList>
            <person name="Crits-Christoph A."/>
            <person name="Kang S.C."/>
            <person name="Lee H."/>
            <person name="Ostrov N."/>
        </authorList>
    </citation>
    <scope>NUCLEOTIDE SEQUENCE</scope>
    <source>
        <strain evidence="2">ATCC 51242</strain>
    </source>
</reference>
<sequence>MERQATKEKILKVLRAIPSGVMYSTTDWQRILKEDKRVIKAALDDLANEGGVEVVRDEGRPDKPLYRLREGE</sequence>
<reference evidence="1 3" key="1">
    <citation type="submission" date="2014-03" db="EMBL/GenBank/DDBJ databases">
        <title>Complete genome sequence of the Radio-Resistant Rubrobacter radiotolerans RSPS-4.</title>
        <authorList>
            <person name="Egas C.C."/>
            <person name="Barroso C.C."/>
            <person name="Froufe H.J.C."/>
            <person name="Pacheco J.J."/>
            <person name="Albuquerque L.L."/>
            <person name="da Costa M.M.S."/>
        </authorList>
    </citation>
    <scope>NUCLEOTIDE SEQUENCE [LARGE SCALE GENOMIC DNA]</scope>
    <source>
        <strain evidence="1 3">RSPS-4</strain>
    </source>
</reference>
<gene>
    <name evidence="1" type="ORF">RradSPS_0135</name>
    <name evidence="2" type="ORF">SIL72_02190</name>
</gene>
<dbReference type="HOGENOM" id="CLU_2719852_0_0_11"/>
<dbReference type="Proteomes" id="UP000025229">
    <property type="component" value="Chromosome"/>
</dbReference>